<gene>
    <name evidence="4" type="ORF">ASPBRDRAFT_58292</name>
</gene>
<dbReference type="Proteomes" id="UP000184499">
    <property type="component" value="Unassembled WGS sequence"/>
</dbReference>
<organism evidence="4 5">
    <name type="scientific">Aspergillus brasiliensis (strain CBS 101740 / IMI 381727 / IBT 21946)</name>
    <dbReference type="NCBI Taxonomy" id="767769"/>
    <lineage>
        <taxon>Eukaryota</taxon>
        <taxon>Fungi</taxon>
        <taxon>Dikarya</taxon>
        <taxon>Ascomycota</taxon>
        <taxon>Pezizomycotina</taxon>
        <taxon>Eurotiomycetes</taxon>
        <taxon>Eurotiomycetidae</taxon>
        <taxon>Eurotiales</taxon>
        <taxon>Aspergillaceae</taxon>
        <taxon>Aspergillus</taxon>
        <taxon>Aspergillus subgen. Circumdati</taxon>
    </lineage>
</organism>
<dbReference type="OMA" id="LPGFNCM"/>
<evidence type="ECO:0000313" key="5">
    <source>
        <dbReference type="Proteomes" id="UP000184499"/>
    </source>
</evidence>
<protein>
    <recommendedName>
        <fullName evidence="3">Trichothecene 3-O-acetyltransferase-like N-terminal domain-containing protein</fullName>
    </recommendedName>
</protein>
<dbReference type="InterPro" id="IPR023213">
    <property type="entry name" value="CAT-like_dom_sf"/>
</dbReference>
<dbReference type="GO" id="GO:0016747">
    <property type="term" value="F:acyltransferase activity, transferring groups other than amino-acyl groups"/>
    <property type="evidence" value="ECO:0007669"/>
    <property type="project" value="TreeGrafter"/>
</dbReference>
<accession>A0A1L9U9B5</accession>
<dbReference type="PANTHER" id="PTHR31642:SF310">
    <property type="entry name" value="FATTY ALCOHOL:CAFFEOYL-COA ACYLTRANSFERASE"/>
    <property type="match status" value="1"/>
</dbReference>
<dbReference type="AlphaFoldDB" id="A0A1L9U9B5"/>
<evidence type="ECO:0000256" key="2">
    <source>
        <dbReference type="ARBA" id="ARBA00023315"/>
    </source>
</evidence>
<dbReference type="VEuPathDB" id="FungiDB:ASPBRDRAFT_58292"/>
<dbReference type="EMBL" id="KV878691">
    <property type="protein sequence ID" value="OJJ68264.1"/>
    <property type="molecule type" value="Genomic_DNA"/>
</dbReference>
<dbReference type="InterPro" id="IPR054710">
    <property type="entry name" value="Tri101-like_N"/>
</dbReference>
<keyword evidence="5" id="KW-1185">Reference proteome</keyword>
<proteinExistence type="predicted"/>
<dbReference type="STRING" id="767769.A0A1L9U9B5"/>
<dbReference type="RefSeq" id="XP_067475513.1">
    <property type="nucleotide sequence ID" value="XM_067627876.1"/>
</dbReference>
<feature type="domain" description="Trichothecene 3-O-acetyltransferase-like N-terminal" evidence="3">
    <location>
        <begin position="22"/>
        <end position="174"/>
    </location>
</feature>
<dbReference type="GO" id="GO:0044550">
    <property type="term" value="P:secondary metabolite biosynthetic process"/>
    <property type="evidence" value="ECO:0007669"/>
    <property type="project" value="TreeGrafter"/>
</dbReference>
<keyword evidence="1" id="KW-0808">Transferase</keyword>
<reference evidence="5" key="1">
    <citation type="journal article" date="2017" name="Genome Biol.">
        <title>Comparative genomics reveals high biological diversity and specific adaptations in the industrially and medically important fungal genus Aspergillus.</title>
        <authorList>
            <person name="de Vries R.P."/>
            <person name="Riley R."/>
            <person name="Wiebenga A."/>
            <person name="Aguilar-Osorio G."/>
            <person name="Amillis S."/>
            <person name="Uchima C.A."/>
            <person name="Anderluh G."/>
            <person name="Asadollahi M."/>
            <person name="Askin M."/>
            <person name="Barry K."/>
            <person name="Battaglia E."/>
            <person name="Bayram O."/>
            <person name="Benocci T."/>
            <person name="Braus-Stromeyer S.A."/>
            <person name="Caldana C."/>
            <person name="Canovas D."/>
            <person name="Cerqueira G.C."/>
            <person name="Chen F."/>
            <person name="Chen W."/>
            <person name="Choi C."/>
            <person name="Clum A."/>
            <person name="Dos Santos R.A."/>
            <person name="Damasio A.R."/>
            <person name="Diallinas G."/>
            <person name="Emri T."/>
            <person name="Fekete E."/>
            <person name="Flipphi M."/>
            <person name="Freyberg S."/>
            <person name="Gallo A."/>
            <person name="Gournas C."/>
            <person name="Habgood R."/>
            <person name="Hainaut M."/>
            <person name="Harispe M.L."/>
            <person name="Henrissat B."/>
            <person name="Hilden K.S."/>
            <person name="Hope R."/>
            <person name="Hossain A."/>
            <person name="Karabika E."/>
            <person name="Karaffa L."/>
            <person name="Karanyi Z."/>
            <person name="Krasevec N."/>
            <person name="Kuo A."/>
            <person name="Kusch H."/>
            <person name="LaButti K."/>
            <person name="Lagendijk E.L."/>
            <person name="Lapidus A."/>
            <person name="Levasseur A."/>
            <person name="Lindquist E."/>
            <person name="Lipzen A."/>
            <person name="Logrieco A.F."/>
            <person name="MacCabe A."/>
            <person name="Maekelae M.R."/>
            <person name="Malavazi I."/>
            <person name="Melin P."/>
            <person name="Meyer V."/>
            <person name="Mielnichuk N."/>
            <person name="Miskei M."/>
            <person name="Molnar A.P."/>
            <person name="Mule G."/>
            <person name="Ngan C.Y."/>
            <person name="Orejas M."/>
            <person name="Orosz E."/>
            <person name="Ouedraogo J.P."/>
            <person name="Overkamp K.M."/>
            <person name="Park H.-S."/>
            <person name="Perrone G."/>
            <person name="Piumi F."/>
            <person name="Punt P.J."/>
            <person name="Ram A.F."/>
            <person name="Ramon A."/>
            <person name="Rauscher S."/>
            <person name="Record E."/>
            <person name="Riano-Pachon D.M."/>
            <person name="Robert V."/>
            <person name="Roehrig J."/>
            <person name="Ruller R."/>
            <person name="Salamov A."/>
            <person name="Salih N.S."/>
            <person name="Samson R.A."/>
            <person name="Sandor E."/>
            <person name="Sanguinetti M."/>
            <person name="Schuetze T."/>
            <person name="Sepcic K."/>
            <person name="Shelest E."/>
            <person name="Sherlock G."/>
            <person name="Sophianopoulou V."/>
            <person name="Squina F.M."/>
            <person name="Sun H."/>
            <person name="Susca A."/>
            <person name="Todd R.B."/>
            <person name="Tsang A."/>
            <person name="Unkles S.E."/>
            <person name="van de Wiele N."/>
            <person name="van Rossen-Uffink D."/>
            <person name="Oliveira J.V."/>
            <person name="Vesth T.C."/>
            <person name="Visser J."/>
            <person name="Yu J.-H."/>
            <person name="Zhou M."/>
            <person name="Andersen M.R."/>
            <person name="Archer D.B."/>
            <person name="Baker S.E."/>
            <person name="Benoit I."/>
            <person name="Brakhage A.A."/>
            <person name="Braus G.H."/>
            <person name="Fischer R."/>
            <person name="Frisvad J.C."/>
            <person name="Goldman G.H."/>
            <person name="Houbraken J."/>
            <person name="Oakley B."/>
            <person name="Pocsi I."/>
            <person name="Scazzocchio C."/>
            <person name="Seiboth B."/>
            <person name="vanKuyk P.A."/>
            <person name="Wortman J."/>
            <person name="Dyer P.S."/>
            <person name="Grigoriev I.V."/>
        </authorList>
    </citation>
    <scope>NUCLEOTIDE SEQUENCE [LARGE SCALE GENOMIC DNA]</scope>
    <source>
        <strain evidence="5">CBS 101740 / IMI 381727 / IBT 21946</strain>
    </source>
</reference>
<evidence type="ECO:0000256" key="1">
    <source>
        <dbReference type="ARBA" id="ARBA00022679"/>
    </source>
</evidence>
<sequence length="472" mass="52953">MGSIAPDVPTFTPLELIGPRGYMRYVFTFPLTEDYVLEDVSRVLKAGYDAAAQRLPILACEAIPDPTARQDSVMKLQMLGPDAEEPILVRDLRTQNTLPSYAALKAQHFPVAAFDADTLCRRDIWPTDLNEHLPISLVQTNFIRGGLILTWCILHMAGDGTSFQTWMQIWAEECRRAQGLKIPDPVILPPAIFTDREKFMRSSGRNPGRIEDHPEYVVLPFKPPEGLPPKMLAKNHRAQVFYFSPEALAELKKEASPRNASEPTDVPWISTNDALSALLWRTVMAVQWPLETLDDDNYQDQDPESFFNIALNGRLRTDPPVHPNTLGCFLEYIGVSMSVRKMLTSAHLADLAVLIRQALQRVSNQHTDDVISLIEQLDDIRKIFPKSLVDLPGFNCMLTSWVDFALYNLDWGELLGGHIESVRAPHVGVINGLQVVLPNPPEGGMEVLVGVADGCLERLRKDPLWMKYAVAR</sequence>
<dbReference type="Gene3D" id="3.30.559.10">
    <property type="entry name" value="Chloramphenicol acetyltransferase-like domain"/>
    <property type="match status" value="2"/>
</dbReference>
<dbReference type="PANTHER" id="PTHR31642">
    <property type="entry name" value="TRICHOTHECENE 3-O-ACETYLTRANSFERASE"/>
    <property type="match status" value="1"/>
</dbReference>
<dbReference type="Pfam" id="PF22664">
    <property type="entry name" value="TRI-like_N"/>
    <property type="match status" value="1"/>
</dbReference>
<keyword evidence="2" id="KW-0012">Acyltransferase</keyword>
<dbReference type="GeneID" id="93580364"/>
<name>A0A1L9U9B5_ASPBC</name>
<evidence type="ECO:0000313" key="4">
    <source>
        <dbReference type="EMBL" id="OJJ68264.1"/>
    </source>
</evidence>
<dbReference type="OrthoDB" id="1862401at2759"/>
<dbReference type="InterPro" id="IPR050317">
    <property type="entry name" value="Plant_Fungal_Acyltransferase"/>
</dbReference>
<evidence type="ECO:0000259" key="3">
    <source>
        <dbReference type="Pfam" id="PF22664"/>
    </source>
</evidence>